<accession>A0A0V1K3C6</accession>
<evidence type="ECO:0000313" key="3">
    <source>
        <dbReference type="EMBL" id="KRZ41716.1"/>
    </source>
</evidence>
<dbReference type="PANTHER" id="PTHR47331">
    <property type="entry name" value="PHD-TYPE DOMAIN-CONTAINING PROTEIN"/>
    <property type="match status" value="1"/>
</dbReference>
<gene>
    <name evidence="2" type="ORF">T4B_6006</name>
    <name evidence="3" type="ORF">T4C_7587</name>
</gene>
<organism evidence="3 5">
    <name type="scientific">Trichinella pseudospiralis</name>
    <name type="common">Parasitic roundworm</name>
    <dbReference type="NCBI Taxonomy" id="6337"/>
    <lineage>
        <taxon>Eukaryota</taxon>
        <taxon>Metazoa</taxon>
        <taxon>Ecdysozoa</taxon>
        <taxon>Nematoda</taxon>
        <taxon>Enoplea</taxon>
        <taxon>Dorylaimia</taxon>
        <taxon>Trichinellida</taxon>
        <taxon>Trichinellidae</taxon>
        <taxon>Trichinella</taxon>
    </lineage>
</organism>
<evidence type="ECO:0000313" key="4">
    <source>
        <dbReference type="Proteomes" id="UP000054805"/>
    </source>
</evidence>
<reference evidence="4 5" key="1">
    <citation type="submission" date="2015-01" db="EMBL/GenBank/DDBJ databases">
        <title>Evolution of Trichinella species and genotypes.</title>
        <authorList>
            <person name="Korhonen P.K."/>
            <person name="Edoardo P."/>
            <person name="Giuseppe L.R."/>
            <person name="Gasser R.B."/>
        </authorList>
    </citation>
    <scope>NUCLEOTIDE SEQUENCE [LARGE SCALE GENOMIC DNA]</scope>
    <source>
        <strain evidence="3">ISS176</strain>
        <strain evidence="2">ISS588</strain>
    </source>
</reference>
<dbReference type="EMBL" id="JYDS01000285">
    <property type="protein sequence ID" value="KRZ18524.1"/>
    <property type="molecule type" value="Genomic_DNA"/>
</dbReference>
<protein>
    <recommendedName>
        <fullName evidence="6">Peptidase aspartic putative domain-containing protein</fullName>
    </recommendedName>
</protein>
<feature type="compositionally biased region" description="Low complexity" evidence="1">
    <location>
        <begin position="53"/>
        <end position="66"/>
    </location>
</feature>
<keyword evidence="4" id="KW-1185">Reference proteome</keyword>
<evidence type="ECO:0008006" key="6">
    <source>
        <dbReference type="Google" id="ProtNLM"/>
    </source>
</evidence>
<dbReference type="Proteomes" id="UP000054805">
    <property type="component" value="Unassembled WGS sequence"/>
</dbReference>
<proteinExistence type="predicted"/>
<feature type="region of interest" description="Disordered" evidence="1">
    <location>
        <begin position="43"/>
        <end position="67"/>
    </location>
</feature>
<sequence length="1041" mass="115696">MLVITVTVTCCHHWSAGLTPFQDYHIQQRSRLRSLSSRTINSCGDKPYHGHQPKPYQQSPPSQQQPTVLYSENQVRIAGGSCDALFICSKGTTQSPRLRARCKTESSEESVSSWKNHENTNQQQRRYTGRNCRDTLVVFDFKYFFRGIDCGCDGNNAKVEFPFLSEEVCGIEGAVRTSRKSWTSCAQNAAATRIEAWSVEADFLVSEELYCRVDALQEDHGITIHARALISVGQTEAADSQNAKTADSEKNDIIHKRVDLLDGAKLTYFRGCLTGDAWPTIAYLFTTNADYKVAVQSLKERFEWHFASIRKNEGEKPKPVSVNLISLNESGWTRLQLVQAIAHGDRGKRMILNCLFDTATERLFVKQDVADELGLRSETFSIAVHGFGGGNREAQKLQLVPLAGESRHPIKILTVETLCHNIVEVNSEVLPEEDGDEVLPVRVVIGVHYFSCMLGRRSSKEVRLRHCVICAPQPLPLTPSAGSLDAAKQTVATLAKPSQPSRVTATLSDVKRILSPPVESSPHVQVCGPDPVEVLGVGSDWDQLGTRGISGRQACRQAVGSVKEEADARLEKTEGKGSTDDVKFRIVFDGSAQYGGIFLNDWLKPNFQADLLVESSFASGVTGPVCKQTVPPILENKPLMRRQWTVQGYCNPTVSPEHRYPEDVLARVALHEEDRDICRFLWREPGSDDPPKAYRLTRVCFGLTCSPYVAIQMIYLNAERHQAEFIGGTHRDLAQHVRGRPSYELCCTGIALAKRLAGEATRLLGKGGFQHAKWASNLPDVVKDVLAEDQESSARGRLWKTLRILWQREADGEDDNSAAVARWNHMVRSGAIRTECTVVDLKGGVTGFRMELHGFADAYGKAGDEIKSGPDQVPELAAFACCITHGGASVRTAVGLRQLRVGNGHQEVRLLEQQHPYSVLDEGRLLTEENFADLLYRGHPLSHFRQKPCSGLDQVIEGHRPDSVKQLREVAYALSTKYGCPPYYGGRMKELKEFCLFLDDEGVLKVGGCLRLANLPTEMKHPMLLQHGDEIVKMIILHVHH</sequence>
<comment type="caution">
    <text evidence="3">The sequence shown here is derived from an EMBL/GenBank/DDBJ whole genome shotgun (WGS) entry which is preliminary data.</text>
</comment>
<name>A0A0V1K3C6_TRIPS</name>
<dbReference type="AlphaFoldDB" id="A0A0V1K3C6"/>
<evidence type="ECO:0000256" key="1">
    <source>
        <dbReference type="SAM" id="MobiDB-lite"/>
    </source>
</evidence>
<evidence type="ECO:0000313" key="2">
    <source>
        <dbReference type="EMBL" id="KRZ18524.1"/>
    </source>
</evidence>
<dbReference type="Proteomes" id="UP000054826">
    <property type="component" value="Unassembled WGS sequence"/>
</dbReference>
<evidence type="ECO:0000313" key="5">
    <source>
        <dbReference type="Proteomes" id="UP000054826"/>
    </source>
</evidence>
<dbReference type="EMBL" id="JYDV01000019">
    <property type="protein sequence ID" value="KRZ41716.1"/>
    <property type="molecule type" value="Genomic_DNA"/>
</dbReference>